<comment type="caution">
    <text evidence="1">The sequence shown here is derived from an EMBL/GenBank/DDBJ whole genome shotgun (WGS) entry which is preliminary data.</text>
</comment>
<proteinExistence type="predicted"/>
<dbReference type="EMBL" id="QTSX02006660">
    <property type="protein sequence ID" value="KAJ9052472.1"/>
    <property type="molecule type" value="Genomic_DNA"/>
</dbReference>
<name>A0ACC2RQZ2_9FUNG</name>
<evidence type="ECO:0000313" key="2">
    <source>
        <dbReference type="Proteomes" id="UP001165960"/>
    </source>
</evidence>
<organism evidence="1 2">
    <name type="scientific">Entomophthora muscae</name>
    <dbReference type="NCBI Taxonomy" id="34485"/>
    <lineage>
        <taxon>Eukaryota</taxon>
        <taxon>Fungi</taxon>
        <taxon>Fungi incertae sedis</taxon>
        <taxon>Zoopagomycota</taxon>
        <taxon>Entomophthoromycotina</taxon>
        <taxon>Entomophthoromycetes</taxon>
        <taxon>Entomophthorales</taxon>
        <taxon>Entomophthoraceae</taxon>
        <taxon>Entomophthora</taxon>
    </lineage>
</organism>
<sequence>MIFLGLLSMVSGLVCPGSKQVCLDITPQGSVFQFNISGPPQPGYMAIGIGESMSKADIFIAWFDNEGKPKVSYRTSSGFVEPVMHKGSFDIVANNSNQRFIAFTAPLPQPEGFATLDTKGPNRMIWAYSPQTPGKDGHIAFHKDKGEFIYPFQGDSPVDISPAIPSYLIWHGALMIIAWLVLPPISIFIARFLKDHLGVLWFKLHRGLFILVGLIAFSSIFLVYHNQGAALSNPHAIIGSLVMLLYVGQAILGYIIDKLWNPENPKAPWHDKLHWWAGRSISLLALGNIIYGIVLLENPIGFWIPTVLIIVVSVFAFVVGEKKIGKISHYNQIQGE</sequence>
<protein>
    <submittedName>
        <fullName evidence="1">Uncharacterized protein</fullName>
    </submittedName>
</protein>
<accession>A0ACC2RQZ2</accession>
<evidence type="ECO:0000313" key="1">
    <source>
        <dbReference type="EMBL" id="KAJ9052472.1"/>
    </source>
</evidence>
<keyword evidence="2" id="KW-1185">Reference proteome</keyword>
<gene>
    <name evidence="1" type="ORF">DSO57_1033749</name>
</gene>
<dbReference type="Proteomes" id="UP001165960">
    <property type="component" value="Unassembled WGS sequence"/>
</dbReference>
<reference evidence="1" key="1">
    <citation type="submission" date="2022-04" db="EMBL/GenBank/DDBJ databases">
        <title>Genome of the entomopathogenic fungus Entomophthora muscae.</title>
        <authorList>
            <person name="Elya C."/>
            <person name="Lovett B.R."/>
            <person name="Lee E."/>
            <person name="Macias A.M."/>
            <person name="Hajek A.E."/>
            <person name="De Bivort B.L."/>
            <person name="Kasson M.T."/>
            <person name="De Fine Licht H.H."/>
            <person name="Stajich J.E."/>
        </authorList>
    </citation>
    <scope>NUCLEOTIDE SEQUENCE</scope>
    <source>
        <strain evidence="1">Berkeley</strain>
    </source>
</reference>